<reference evidence="2" key="1">
    <citation type="submission" date="2018-11" db="EMBL/GenBank/DDBJ databases">
        <authorList>
            <person name="Grassa J C."/>
        </authorList>
    </citation>
    <scope>NUCLEOTIDE SEQUENCE [LARGE SCALE GENOMIC DNA]</scope>
</reference>
<keyword evidence="3" id="KW-1185">Reference proteome</keyword>
<dbReference type="EnsemblPlants" id="evm.model.04.1204">
    <property type="protein sequence ID" value="cds.evm.model.04.1204"/>
    <property type="gene ID" value="evm.TU.04.1204"/>
</dbReference>
<sequence length="318" mass="35806">MEGRVPPSSAAAADNIEESSGANNELDPSSEPPLPRLPETYVIQIPKDQIYRVPPPENARTAELRLRKPLNNSKARDFNSTTVRLVLDGSKGVFIHEEKLREQDFNKDKLPIALSLKLDIPIRMYVWILEIWKKEIFVGCKIKLTGWNSKNSKVIQVFINVRRIIMNTHGLTPRIRSVLQSSLSSVVAHDGDQATVAQNMAQRMVSRLCLTFTLSYHLERVSALEVLFVLSHEVLAFDEHGCREERQLVTKGLILLVYTSCTGMDLISGRILDADEKLSQSWIFRLSSTIGGMGHFSWRREDSSPHGCEGTNFPSPRG</sequence>
<dbReference type="Gramene" id="evm.model.04.1204">
    <property type="protein sequence ID" value="cds.evm.model.04.1204"/>
    <property type="gene ID" value="evm.TU.04.1204"/>
</dbReference>
<feature type="region of interest" description="Disordered" evidence="1">
    <location>
        <begin position="1"/>
        <end position="37"/>
    </location>
</feature>
<dbReference type="AlphaFoldDB" id="A0A803PC58"/>
<dbReference type="Proteomes" id="UP000596661">
    <property type="component" value="Chromosome 4"/>
</dbReference>
<reference evidence="2" key="2">
    <citation type="submission" date="2021-03" db="UniProtKB">
        <authorList>
            <consortium name="EnsemblPlants"/>
        </authorList>
    </citation>
    <scope>IDENTIFICATION</scope>
</reference>
<evidence type="ECO:0000256" key="1">
    <source>
        <dbReference type="SAM" id="MobiDB-lite"/>
    </source>
</evidence>
<dbReference type="EMBL" id="UZAU01000377">
    <property type="status" value="NOT_ANNOTATED_CDS"/>
    <property type="molecule type" value="Genomic_DNA"/>
</dbReference>
<proteinExistence type="predicted"/>
<evidence type="ECO:0000313" key="3">
    <source>
        <dbReference type="Proteomes" id="UP000596661"/>
    </source>
</evidence>
<evidence type="ECO:0000313" key="2">
    <source>
        <dbReference type="EnsemblPlants" id="cds.evm.model.04.1204"/>
    </source>
</evidence>
<accession>A0A803PC58</accession>
<organism evidence="2 3">
    <name type="scientific">Cannabis sativa</name>
    <name type="common">Hemp</name>
    <name type="synonym">Marijuana</name>
    <dbReference type="NCBI Taxonomy" id="3483"/>
    <lineage>
        <taxon>Eukaryota</taxon>
        <taxon>Viridiplantae</taxon>
        <taxon>Streptophyta</taxon>
        <taxon>Embryophyta</taxon>
        <taxon>Tracheophyta</taxon>
        <taxon>Spermatophyta</taxon>
        <taxon>Magnoliopsida</taxon>
        <taxon>eudicotyledons</taxon>
        <taxon>Gunneridae</taxon>
        <taxon>Pentapetalae</taxon>
        <taxon>rosids</taxon>
        <taxon>fabids</taxon>
        <taxon>Rosales</taxon>
        <taxon>Cannabaceae</taxon>
        <taxon>Cannabis</taxon>
    </lineage>
</organism>
<name>A0A803PC58_CANSA</name>
<protein>
    <submittedName>
        <fullName evidence="2">Uncharacterized protein</fullName>
    </submittedName>
</protein>